<reference evidence="2" key="1">
    <citation type="journal article" date="2021" name="BMC Genomics">
        <title>Chromosome-level genome assembly and manually-curated proteome of model necrotroph Parastagonospora nodorum Sn15 reveals a genome-wide trove of candidate effector homologs, and redundancy of virulence-related functions within an accessory chromosome.</title>
        <authorList>
            <person name="Bertazzoni S."/>
            <person name="Jones D.A.B."/>
            <person name="Phan H.T."/>
            <person name="Tan K.-C."/>
            <person name="Hane J.K."/>
        </authorList>
    </citation>
    <scope>NUCLEOTIDE SEQUENCE [LARGE SCALE GENOMIC DNA]</scope>
    <source>
        <strain evidence="2">SN15 / ATCC MYA-4574 / FGSC 10173)</strain>
    </source>
</reference>
<evidence type="ECO:0000313" key="1">
    <source>
        <dbReference type="EMBL" id="QRD02184.1"/>
    </source>
</evidence>
<protein>
    <submittedName>
        <fullName evidence="1">Uncharacterized protein</fullName>
    </submittedName>
</protein>
<dbReference type="AlphaFoldDB" id="A0A7U2FDD7"/>
<dbReference type="Proteomes" id="UP000663193">
    <property type="component" value="Chromosome 13"/>
</dbReference>
<name>A0A7U2FDD7_PHANO</name>
<organism evidence="1 2">
    <name type="scientific">Phaeosphaeria nodorum (strain SN15 / ATCC MYA-4574 / FGSC 10173)</name>
    <name type="common">Glume blotch fungus</name>
    <name type="synonym">Parastagonospora nodorum</name>
    <dbReference type="NCBI Taxonomy" id="321614"/>
    <lineage>
        <taxon>Eukaryota</taxon>
        <taxon>Fungi</taxon>
        <taxon>Dikarya</taxon>
        <taxon>Ascomycota</taxon>
        <taxon>Pezizomycotina</taxon>
        <taxon>Dothideomycetes</taxon>
        <taxon>Pleosporomycetidae</taxon>
        <taxon>Pleosporales</taxon>
        <taxon>Pleosporineae</taxon>
        <taxon>Phaeosphaeriaceae</taxon>
        <taxon>Parastagonospora</taxon>
    </lineage>
</organism>
<dbReference type="VEuPathDB" id="FungiDB:JI435_417650"/>
<keyword evidence="2" id="KW-1185">Reference proteome</keyword>
<accession>A0A7U2FDD7</accession>
<dbReference type="EMBL" id="CP069035">
    <property type="protein sequence ID" value="QRD02184.1"/>
    <property type="molecule type" value="Genomic_DNA"/>
</dbReference>
<sequence length="91" mass="9996">MMLLLELRRHGGRENLSCAGGCTMSGRCIGTQLVLPRANFPCCHDLRDILSQLCFEYERTLSSAVALPSDVVVPLLWSCARNAAGFLSRLI</sequence>
<gene>
    <name evidence="1" type="ORF">JI435_417650</name>
</gene>
<evidence type="ECO:0000313" key="2">
    <source>
        <dbReference type="Proteomes" id="UP000663193"/>
    </source>
</evidence>
<proteinExistence type="predicted"/>